<protein>
    <submittedName>
        <fullName evidence="2">Glycosyltransferase family 4 protein</fullName>
    </submittedName>
</protein>
<keyword evidence="3" id="KW-1185">Reference proteome</keyword>
<reference evidence="3" key="1">
    <citation type="journal article" date="2019" name="Int. J. Syst. Evol. Microbiol.">
        <title>The Global Catalogue of Microorganisms (GCM) 10K type strain sequencing project: providing services to taxonomists for standard genome sequencing and annotation.</title>
        <authorList>
            <consortium name="The Broad Institute Genomics Platform"/>
            <consortium name="The Broad Institute Genome Sequencing Center for Infectious Disease"/>
            <person name="Wu L."/>
            <person name="Ma J."/>
        </authorList>
    </citation>
    <scope>NUCLEOTIDE SEQUENCE [LARGE SCALE GENOMIC DNA]</scope>
    <source>
        <strain evidence="3">JCM 17666</strain>
    </source>
</reference>
<evidence type="ECO:0000313" key="2">
    <source>
        <dbReference type="EMBL" id="GAA4323675.1"/>
    </source>
</evidence>
<dbReference type="CDD" id="cd03801">
    <property type="entry name" value="GT4_PimA-like"/>
    <property type="match status" value="1"/>
</dbReference>
<evidence type="ECO:0000313" key="3">
    <source>
        <dbReference type="Proteomes" id="UP001501671"/>
    </source>
</evidence>
<dbReference type="Proteomes" id="UP001501671">
    <property type="component" value="Unassembled WGS sequence"/>
</dbReference>
<accession>A0ABP8GFY0</accession>
<name>A0ABP8GFY0_9BURK</name>
<dbReference type="EMBL" id="BAABFO010000001">
    <property type="protein sequence ID" value="GAA4323675.1"/>
    <property type="molecule type" value="Genomic_DNA"/>
</dbReference>
<dbReference type="InterPro" id="IPR001296">
    <property type="entry name" value="Glyco_trans_1"/>
</dbReference>
<comment type="caution">
    <text evidence="2">The sequence shown here is derived from an EMBL/GenBank/DDBJ whole genome shotgun (WGS) entry which is preliminary data.</text>
</comment>
<organism evidence="2 3">
    <name type="scientific">Pigmentiphaga soli</name>
    <dbReference type="NCBI Taxonomy" id="1007095"/>
    <lineage>
        <taxon>Bacteria</taxon>
        <taxon>Pseudomonadati</taxon>
        <taxon>Pseudomonadota</taxon>
        <taxon>Betaproteobacteria</taxon>
        <taxon>Burkholderiales</taxon>
        <taxon>Alcaligenaceae</taxon>
        <taxon>Pigmentiphaga</taxon>
    </lineage>
</organism>
<proteinExistence type="predicted"/>
<dbReference type="Gene3D" id="3.40.50.2000">
    <property type="entry name" value="Glycogen Phosphorylase B"/>
    <property type="match status" value="2"/>
</dbReference>
<evidence type="ECO:0000259" key="1">
    <source>
        <dbReference type="Pfam" id="PF00534"/>
    </source>
</evidence>
<gene>
    <name evidence="2" type="ORF">GCM10023144_04720</name>
</gene>
<dbReference type="PANTHER" id="PTHR12526">
    <property type="entry name" value="GLYCOSYLTRANSFERASE"/>
    <property type="match status" value="1"/>
</dbReference>
<feature type="domain" description="Glycosyl transferase family 1" evidence="1">
    <location>
        <begin position="189"/>
        <end position="279"/>
    </location>
</feature>
<dbReference type="SUPFAM" id="SSF53756">
    <property type="entry name" value="UDP-Glycosyltransferase/glycogen phosphorylase"/>
    <property type="match status" value="1"/>
</dbReference>
<dbReference type="PANTHER" id="PTHR12526:SF627">
    <property type="entry name" value="D-RHAMNOSYLTRANSFERASE WBPZ"/>
    <property type="match status" value="1"/>
</dbReference>
<dbReference type="Pfam" id="PF00534">
    <property type="entry name" value="Glycos_transf_1"/>
    <property type="match status" value="1"/>
</dbReference>
<sequence length="312" mass="34791">MHGNYLYYLSQVPHDFYVVTRPGNPPGYAGLGGGLPWGPNVHEVPWDQVGERDFDCVLFQSRQPYLEDRHRLLSPRQQELPFVYIEHDPPQAHPTNTSHWFQEEHGLLVHVTPFNALMWDSGQTPTRVIEHGVLLPPGVAYRGDLPRGIAVVNHLRRRGRRLGADVFEALRAQAPLDLIGMDSESMGGLGEISNTGVAEFVSRYRFFFNPIRYTSLGLSVVEAMMAGVPVVGLATTELATVIDNGVNGYVDTRLDRLADAMQELLADPELARDWGEAGRLYAMERFGIERFVDDWMAALALVTRCPEPAGTA</sequence>